<sequence length="373" mass="42145">MMISFPHQLLHALCALQHDRAGRGIALDTRALLVVWSYQESDHEPGSRARQFFDSALRNYPHIECLFLSRHERRFALSPYRKLTSRANWIRKALGISGSERLSFYYAHDASADHTAQAFMQALQAEKNICYGDAPGFLYPSTKPVRTPLPLGLRWLKELFWFSRIGDVTPWLAAESAMIAVDFGEWEKECGLPLPVVIPDATFNRTLAALKAAFPEIANFERYLSKQPNNANKAILILSNFTNSKLTSQNDELALYKAICRANLKPGDHIYIKKHAGTSQAFMGKLLVTLEEYCAAAFPSELEHIPIELFTKLHHCCEVISVSSASALFSRIPGARTKHALTQEHINRYFNPAYRNYMISANSRILQKSPSSE</sequence>
<name>A0A4P7PDS3_9PSED</name>
<dbReference type="AlphaFoldDB" id="A0A4P7PDS3"/>
<gene>
    <name evidence="1" type="ORF">EPZ47_08440</name>
</gene>
<organism evidence="1 2">
    <name type="scientific">Pseudomonas viciae</name>
    <dbReference type="NCBI Taxonomy" id="2505979"/>
    <lineage>
        <taxon>Bacteria</taxon>
        <taxon>Pseudomonadati</taxon>
        <taxon>Pseudomonadota</taxon>
        <taxon>Gammaproteobacteria</taxon>
        <taxon>Pseudomonadales</taxon>
        <taxon>Pseudomonadaceae</taxon>
        <taxon>Pseudomonas</taxon>
    </lineage>
</organism>
<reference evidence="1 2" key="1">
    <citation type="journal article" date="2019" name="Front. Microbiol.">
        <title>In silico and Genetic Analyses of Cyclic Lipopeptide Synthetic Gene Clusters in Pseudomonas sp. 11K1.</title>
        <authorList>
            <person name="Zhao H."/>
            <person name="Liu Y.P."/>
            <person name="Zhang L.Q."/>
        </authorList>
    </citation>
    <scope>NUCLEOTIDE SEQUENCE [LARGE SCALE GENOMIC DNA]</scope>
    <source>
        <strain evidence="1 2">11K1</strain>
    </source>
</reference>
<dbReference type="OrthoDB" id="6865485at2"/>
<evidence type="ECO:0000313" key="2">
    <source>
        <dbReference type="Proteomes" id="UP000296468"/>
    </source>
</evidence>
<proteinExistence type="predicted"/>
<dbReference type="KEGG" id="pvk:EPZ47_08440"/>
<evidence type="ECO:0000313" key="1">
    <source>
        <dbReference type="EMBL" id="QBZ88737.1"/>
    </source>
</evidence>
<dbReference type="RefSeq" id="WP_135844362.1">
    <property type="nucleotide sequence ID" value="NZ_CP035088.1"/>
</dbReference>
<accession>A0A4P7PDS3</accession>
<dbReference type="Proteomes" id="UP000296468">
    <property type="component" value="Chromosome"/>
</dbReference>
<protein>
    <submittedName>
        <fullName evidence="1">Uncharacterized protein</fullName>
    </submittedName>
</protein>
<dbReference type="EMBL" id="CP035088">
    <property type="protein sequence ID" value="QBZ88737.1"/>
    <property type="molecule type" value="Genomic_DNA"/>
</dbReference>